<feature type="domain" description="Bacterial surface antigen (D15)" evidence="8">
    <location>
        <begin position="160"/>
        <end position="479"/>
    </location>
</feature>
<comment type="subcellular location">
    <subcellularLocation>
        <location evidence="1">Mitochondrion outer membrane</location>
        <topology evidence="1">Multi-pass membrane protein</topology>
    </subcellularLocation>
</comment>
<keyword evidence="3" id="KW-1134">Transmembrane beta strand</keyword>
<sequence length="480" mass="52750">MGTVHCKDVPPDQTIGDVRSHFAATGLQGERDHYESDKGQSTEQKQINLDGVKARVDKIYVDGLSRTKDDIIIATVRDLFQAKDFQEVIVGAHKVRGKLEGLGCFRNIGIYIDTSSGPHATPEGVEVTFYVRELKRIVGGVSTLVGNNEGSLVVQMRLPNIFGRGEKLQTEYSYGSQKTSTFNLSFTKPLQGNLNPVFTGTVFQAGSEWPSSGYKQIERGLLLDFGFNSTPLVRHNLQWEGAWRDISCMSRSAAFQVREQTGPSLKSSVRHILTFDCRDAPILPTCGSLIKLTQEFAGLGGNIGFFKNDLCLQSNWTLLADMVVQATLQAGFLTRINNSQNVGICDQFFLGGPLSLRGFQARGVGPHKDGNALGANAYWSGGLHLFTPLPFSPGKGGLGDFFRTHLFVSAGNLDNVYLGKEMPTSFQTLMRTVRMAYGIGVALRLGQMGRIELNYCIPVLYRREDQPNHGVQFGIGVHFP</sequence>
<dbReference type="InParanoid" id="A0A2J7RT84"/>
<name>A0A2J7RT84_9NEOP</name>
<evidence type="ECO:0000256" key="4">
    <source>
        <dbReference type="ARBA" id="ARBA00022692"/>
    </source>
</evidence>
<dbReference type="STRING" id="105785.A0A2J7RT84"/>
<evidence type="ECO:0000256" key="2">
    <source>
        <dbReference type="ARBA" id="ARBA00010913"/>
    </source>
</evidence>
<dbReference type="GO" id="GO:0045040">
    <property type="term" value="P:protein insertion into mitochondrial outer membrane"/>
    <property type="evidence" value="ECO:0007669"/>
    <property type="project" value="TreeGrafter"/>
</dbReference>
<dbReference type="FunCoup" id="A0A2J7RT84">
    <property type="interactions" value="1586"/>
</dbReference>
<dbReference type="Pfam" id="PF01103">
    <property type="entry name" value="Omp85"/>
    <property type="match status" value="1"/>
</dbReference>
<dbReference type="FunFam" id="2.40.160.50:FF:000002">
    <property type="entry name" value="sorting and assembly machinery component 50 homolog"/>
    <property type="match status" value="1"/>
</dbReference>
<gene>
    <name evidence="9" type="primary">Samm50_1</name>
    <name evidence="9" type="ORF">B7P43_G16214</name>
</gene>
<evidence type="ECO:0000313" key="9">
    <source>
        <dbReference type="EMBL" id="PNF44041.1"/>
    </source>
</evidence>
<evidence type="ECO:0000259" key="8">
    <source>
        <dbReference type="Pfam" id="PF01103"/>
    </source>
</evidence>
<reference evidence="9 10" key="1">
    <citation type="submission" date="2017-12" db="EMBL/GenBank/DDBJ databases">
        <title>Hemimetabolous genomes reveal molecular basis of termite eusociality.</title>
        <authorList>
            <person name="Harrison M.C."/>
            <person name="Jongepier E."/>
            <person name="Robertson H.M."/>
            <person name="Arning N."/>
            <person name="Bitard-Feildel T."/>
            <person name="Chao H."/>
            <person name="Childers C.P."/>
            <person name="Dinh H."/>
            <person name="Doddapaneni H."/>
            <person name="Dugan S."/>
            <person name="Gowin J."/>
            <person name="Greiner C."/>
            <person name="Han Y."/>
            <person name="Hu H."/>
            <person name="Hughes D.S.T."/>
            <person name="Huylmans A.-K."/>
            <person name="Kemena C."/>
            <person name="Kremer L.P.M."/>
            <person name="Lee S.L."/>
            <person name="Lopez-Ezquerra A."/>
            <person name="Mallet L."/>
            <person name="Monroy-Kuhn J.M."/>
            <person name="Moser A."/>
            <person name="Murali S.C."/>
            <person name="Muzny D.M."/>
            <person name="Otani S."/>
            <person name="Piulachs M.-D."/>
            <person name="Poelchau M."/>
            <person name="Qu J."/>
            <person name="Schaub F."/>
            <person name="Wada-Katsumata A."/>
            <person name="Worley K.C."/>
            <person name="Xie Q."/>
            <person name="Ylla G."/>
            <person name="Poulsen M."/>
            <person name="Gibbs R.A."/>
            <person name="Schal C."/>
            <person name="Richards S."/>
            <person name="Belles X."/>
            <person name="Korb J."/>
            <person name="Bornberg-Bauer E."/>
        </authorList>
    </citation>
    <scope>NUCLEOTIDE SEQUENCE [LARGE SCALE GENOMIC DNA]</scope>
    <source>
        <tissue evidence="9">Whole body</tissue>
    </source>
</reference>
<dbReference type="GO" id="GO:0005741">
    <property type="term" value="C:mitochondrial outer membrane"/>
    <property type="evidence" value="ECO:0007669"/>
    <property type="project" value="UniProtKB-SubCell"/>
</dbReference>
<organism evidence="9 10">
    <name type="scientific">Cryptotermes secundus</name>
    <dbReference type="NCBI Taxonomy" id="105785"/>
    <lineage>
        <taxon>Eukaryota</taxon>
        <taxon>Metazoa</taxon>
        <taxon>Ecdysozoa</taxon>
        <taxon>Arthropoda</taxon>
        <taxon>Hexapoda</taxon>
        <taxon>Insecta</taxon>
        <taxon>Pterygota</taxon>
        <taxon>Neoptera</taxon>
        <taxon>Polyneoptera</taxon>
        <taxon>Dictyoptera</taxon>
        <taxon>Blattodea</taxon>
        <taxon>Blattoidea</taxon>
        <taxon>Termitoidae</taxon>
        <taxon>Kalotermitidae</taxon>
        <taxon>Cryptotermitinae</taxon>
        <taxon>Cryptotermes</taxon>
    </lineage>
</organism>
<dbReference type="OrthoDB" id="1724197at2759"/>
<dbReference type="AlphaFoldDB" id="A0A2J7RT84"/>
<evidence type="ECO:0000256" key="3">
    <source>
        <dbReference type="ARBA" id="ARBA00022452"/>
    </source>
</evidence>
<dbReference type="PANTHER" id="PTHR12815">
    <property type="entry name" value="SORTING AND ASSEMBLY MACHINERY SAMM50 PROTEIN FAMILY MEMBER"/>
    <property type="match status" value="1"/>
</dbReference>
<proteinExistence type="inferred from homology"/>
<evidence type="ECO:0000256" key="5">
    <source>
        <dbReference type="ARBA" id="ARBA00022787"/>
    </source>
</evidence>
<dbReference type="InterPro" id="IPR000184">
    <property type="entry name" value="Bac_surfAg_D15"/>
</dbReference>
<dbReference type="InterPro" id="IPR039910">
    <property type="entry name" value="D15-like"/>
</dbReference>
<evidence type="ECO:0000256" key="6">
    <source>
        <dbReference type="ARBA" id="ARBA00023128"/>
    </source>
</evidence>
<dbReference type="GO" id="GO:0033108">
    <property type="term" value="P:mitochondrial respiratory chain complex assembly"/>
    <property type="evidence" value="ECO:0007669"/>
    <property type="project" value="TreeGrafter"/>
</dbReference>
<comment type="similarity">
    <text evidence="2">Belongs to the SAM50/omp85 family.</text>
</comment>
<dbReference type="Proteomes" id="UP000235965">
    <property type="component" value="Unassembled WGS sequence"/>
</dbReference>
<evidence type="ECO:0000256" key="7">
    <source>
        <dbReference type="ARBA" id="ARBA00023136"/>
    </source>
</evidence>
<evidence type="ECO:0000256" key="1">
    <source>
        <dbReference type="ARBA" id="ARBA00004374"/>
    </source>
</evidence>
<keyword evidence="4" id="KW-0812">Transmembrane</keyword>
<comment type="caution">
    <text evidence="9">The sequence shown here is derived from an EMBL/GenBank/DDBJ whole genome shotgun (WGS) entry which is preliminary data.</text>
</comment>
<dbReference type="EMBL" id="NEVH01000006">
    <property type="protein sequence ID" value="PNF44041.1"/>
    <property type="molecule type" value="Genomic_DNA"/>
</dbReference>
<accession>A0A2J7RT84</accession>
<keyword evidence="6" id="KW-0496">Mitochondrion</keyword>
<evidence type="ECO:0000313" key="10">
    <source>
        <dbReference type="Proteomes" id="UP000235965"/>
    </source>
</evidence>
<keyword evidence="10" id="KW-1185">Reference proteome</keyword>
<dbReference type="Gene3D" id="2.40.160.50">
    <property type="entry name" value="membrane protein fhac: a member of the omp85/tpsb transporter family"/>
    <property type="match status" value="1"/>
</dbReference>
<dbReference type="PANTHER" id="PTHR12815:SF18">
    <property type="entry name" value="SORTING AND ASSEMBLY MACHINERY COMPONENT 50 HOMOLOG"/>
    <property type="match status" value="1"/>
</dbReference>
<protein>
    <submittedName>
        <fullName evidence="9">Sorting and assembly machinery component 50-like protein</fullName>
    </submittedName>
</protein>
<keyword evidence="7" id="KW-0472">Membrane</keyword>
<keyword evidence="5" id="KW-1000">Mitochondrion outer membrane</keyword>